<dbReference type="InterPro" id="IPR045670">
    <property type="entry name" value="DUF5916"/>
</dbReference>
<accession>A0A3G8XFU9</accession>
<feature type="chain" id="PRO_5018101324" evidence="1">
    <location>
        <begin position="22"/>
        <end position="809"/>
    </location>
</feature>
<dbReference type="EMBL" id="CP034159">
    <property type="protein sequence ID" value="AZI32260.1"/>
    <property type="molecule type" value="Genomic_DNA"/>
</dbReference>
<dbReference type="GO" id="GO:0016052">
    <property type="term" value="P:carbohydrate catabolic process"/>
    <property type="evidence" value="ECO:0007669"/>
    <property type="project" value="InterPro"/>
</dbReference>
<dbReference type="KEGG" id="ccas:EIB73_03260"/>
<dbReference type="RefSeq" id="WP_125022598.1">
    <property type="nucleotide sequence ID" value="NZ_CP034159.1"/>
</dbReference>
<organism evidence="4 5">
    <name type="scientific">Kaistella carnis</name>
    <dbReference type="NCBI Taxonomy" id="1241979"/>
    <lineage>
        <taxon>Bacteria</taxon>
        <taxon>Pseudomonadati</taxon>
        <taxon>Bacteroidota</taxon>
        <taxon>Flavobacteriia</taxon>
        <taxon>Flavobacteriales</taxon>
        <taxon>Weeksellaceae</taxon>
        <taxon>Chryseobacterium group</taxon>
        <taxon>Kaistella</taxon>
    </lineage>
</organism>
<evidence type="ECO:0000313" key="4">
    <source>
        <dbReference type="EMBL" id="AZI32260.1"/>
    </source>
</evidence>
<keyword evidence="5" id="KW-1185">Reference proteome</keyword>
<dbReference type="GO" id="GO:0030246">
    <property type="term" value="F:carbohydrate binding"/>
    <property type="evidence" value="ECO:0007669"/>
    <property type="project" value="InterPro"/>
</dbReference>
<evidence type="ECO:0000259" key="3">
    <source>
        <dbReference type="Pfam" id="PF19313"/>
    </source>
</evidence>
<evidence type="ECO:0000256" key="1">
    <source>
        <dbReference type="SAM" id="SignalP"/>
    </source>
</evidence>
<name>A0A3G8XFU9_9FLAO</name>
<dbReference type="CDD" id="cd09618">
    <property type="entry name" value="CBM9_like_2"/>
    <property type="match status" value="1"/>
</dbReference>
<sequence>MRLLLTTLLLFSTFSSFFSQSMEKDSISRKKLTIQKIMQSPKIDGILDEEIWQNAPVAQNFIERNPKNGQKESEDFKTTVKIVYDDTGIYFGATMFDPNPANIQKELTERDDMGNDDLFGITINGYNDHQQALFFVIQASGVQADAKIMSTADDDFSWNAVWYSAVKITENGWTAEVKIPYSELRFPKKDVQTWGINLMRIIQKTNQNLTWNFVDNKKATYLMYDGIVEGIQNIKPPLRLSFTPYVSSYLNHYDGKTTANFNGGMDVKYGINDAFTLDLTLIPDFGQTSFDNSVLNLTPFEQQYEEQRSFFTEGTELFNKGNLFYSRRVGGNPSRYPETSEDERVLNYPAKVKLFNAFKISGRTNKGLGIGFFNGITEKMEAQIVNDQTGAIRNEVVEPWSNYNVLVLDQRFNGNSSVSLVNTNVIREGNFRDANTSGILWDINDKKNIFNYSGSLKGSWVMDNGTKFGTKGEAGFAKNSGKNRYSLNGTFVTKEWDINDLGFSTTTNFANYNAYYGYRILEPTKKFNNIYLNFNVNYLHRLEPYLFTNLIINHNNQFTTKNFRSYGGGFEFTPLGENDIYEPRTDLRYLKVPGYLNTWIWTESDNRKKFQYNLNLDYYAYDEKGRNLINPSLYLRYRFSDKFKAIWQINPTFSNNETGFAGKNSDDIFIGRRQRNTYENSLTSQYTFNDKMSLSLAFRHYFSDVTYKSFYTLNQDGTLAPTNNFTENLNGTYNSWNVDLRYSWWFAPGSQLTLLYRNAVEDYLGISRMKFKDNFTTLFNEKMVNNISLKLTYYLDYNQAKHVFKKKEL</sequence>
<feature type="signal peptide" evidence="1">
    <location>
        <begin position="1"/>
        <end position="21"/>
    </location>
</feature>
<dbReference type="Proteomes" id="UP000270185">
    <property type="component" value="Chromosome"/>
</dbReference>
<feature type="domain" description="DUF5916" evidence="3">
    <location>
        <begin position="236"/>
        <end position="804"/>
    </location>
</feature>
<dbReference type="GO" id="GO:0004553">
    <property type="term" value="F:hydrolase activity, hydrolyzing O-glycosyl compounds"/>
    <property type="evidence" value="ECO:0007669"/>
    <property type="project" value="InterPro"/>
</dbReference>
<dbReference type="OrthoDB" id="9786766at2"/>
<evidence type="ECO:0000259" key="2">
    <source>
        <dbReference type="Pfam" id="PF06452"/>
    </source>
</evidence>
<keyword evidence="1" id="KW-0732">Signal</keyword>
<feature type="domain" description="Carbohydrate-binding" evidence="2">
    <location>
        <begin position="43"/>
        <end position="201"/>
    </location>
</feature>
<evidence type="ECO:0000313" key="5">
    <source>
        <dbReference type="Proteomes" id="UP000270185"/>
    </source>
</evidence>
<gene>
    <name evidence="4" type="ORF">EIB73_03260</name>
</gene>
<dbReference type="InterPro" id="IPR010502">
    <property type="entry name" value="Carb-bd_dom_fam9"/>
</dbReference>
<dbReference type="Pfam" id="PF19313">
    <property type="entry name" value="DUF5916"/>
    <property type="match status" value="1"/>
</dbReference>
<proteinExistence type="predicted"/>
<protein>
    <submittedName>
        <fullName evidence="4">Uncharacterized protein</fullName>
    </submittedName>
</protein>
<reference evidence="5" key="1">
    <citation type="submission" date="2018-11" db="EMBL/GenBank/DDBJ databases">
        <title>Proposal to divide the Flavobacteriaceae and reorganize its genera based on Amino Acid Identity values calculated from whole genome sequences.</title>
        <authorList>
            <person name="Nicholson A.C."/>
            <person name="Gulvik C.A."/>
            <person name="Whitney A.M."/>
            <person name="Humrighouse B.W."/>
            <person name="Bell M."/>
            <person name="Holmes B."/>
            <person name="Steigerwalt A.G."/>
            <person name="Villarma A."/>
            <person name="Sheth M."/>
            <person name="Batra D."/>
            <person name="Pryor J."/>
            <person name="Bernardet J.-F."/>
            <person name="Hugo C."/>
            <person name="Kampfer P."/>
            <person name="Newman J.D."/>
            <person name="McQuiston J.R."/>
        </authorList>
    </citation>
    <scope>NUCLEOTIDE SEQUENCE [LARGE SCALE GENOMIC DNA]</scope>
    <source>
        <strain evidence="5">G0081</strain>
    </source>
</reference>
<dbReference type="SUPFAM" id="SSF49344">
    <property type="entry name" value="CBD9-like"/>
    <property type="match status" value="1"/>
</dbReference>
<dbReference type="Pfam" id="PF06452">
    <property type="entry name" value="CBM9_1"/>
    <property type="match status" value="1"/>
</dbReference>
<dbReference type="AlphaFoldDB" id="A0A3G8XFU9"/>
<dbReference type="Gene3D" id="2.60.40.1190">
    <property type="match status" value="1"/>
</dbReference>